<accession>N1QZM7</accession>
<reference evidence="3" key="1">
    <citation type="submission" date="2015-06" db="UniProtKB">
        <authorList>
            <consortium name="EnsemblPlants"/>
        </authorList>
    </citation>
    <scope>IDENTIFICATION</scope>
</reference>
<dbReference type="InterPro" id="IPR032795">
    <property type="entry name" value="DUF3741-assoc"/>
</dbReference>
<proteinExistence type="predicted"/>
<evidence type="ECO:0000259" key="2">
    <source>
        <dbReference type="Pfam" id="PF14383"/>
    </source>
</evidence>
<feature type="compositionally biased region" description="Basic and acidic residues" evidence="1">
    <location>
        <begin position="459"/>
        <end position="473"/>
    </location>
</feature>
<evidence type="ECO:0000313" key="3">
    <source>
        <dbReference type="EnsemblPlants" id="EMT17115"/>
    </source>
</evidence>
<evidence type="ECO:0000256" key="1">
    <source>
        <dbReference type="SAM" id="MobiDB-lite"/>
    </source>
</evidence>
<feature type="region of interest" description="Disordered" evidence="1">
    <location>
        <begin position="1"/>
        <end position="29"/>
    </location>
</feature>
<feature type="compositionally biased region" description="Polar residues" evidence="1">
    <location>
        <begin position="1"/>
        <end position="10"/>
    </location>
</feature>
<feature type="compositionally biased region" description="Polar residues" evidence="1">
    <location>
        <begin position="549"/>
        <end position="567"/>
    </location>
</feature>
<dbReference type="Pfam" id="PF14383">
    <property type="entry name" value="VARLMGL"/>
    <property type="match status" value="1"/>
</dbReference>
<protein>
    <recommendedName>
        <fullName evidence="2">DUF3741 domain-containing protein</fullName>
    </recommendedName>
</protein>
<feature type="compositionally biased region" description="Polar residues" evidence="1">
    <location>
        <begin position="235"/>
        <end position="256"/>
    </location>
</feature>
<feature type="region of interest" description="Disordered" evidence="1">
    <location>
        <begin position="235"/>
        <end position="359"/>
    </location>
</feature>
<organism evidence="3">
    <name type="scientific">Aegilops tauschii</name>
    <name type="common">Tausch's goatgrass</name>
    <name type="synonym">Aegilops squarrosa</name>
    <dbReference type="NCBI Taxonomy" id="37682"/>
    <lineage>
        <taxon>Eukaryota</taxon>
        <taxon>Viridiplantae</taxon>
        <taxon>Streptophyta</taxon>
        <taxon>Embryophyta</taxon>
        <taxon>Tracheophyta</taxon>
        <taxon>Spermatophyta</taxon>
        <taxon>Magnoliopsida</taxon>
        <taxon>Liliopsida</taxon>
        <taxon>Poales</taxon>
        <taxon>Poaceae</taxon>
        <taxon>BOP clade</taxon>
        <taxon>Pooideae</taxon>
        <taxon>Triticodae</taxon>
        <taxon>Triticeae</taxon>
        <taxon>Triticinae</taxon>
        <taxon>Aegilops</taxon>
    </lineage>
</organism>
<feature type="compositionally biased region" description="Polar residues" evidence="1">
    <location>
        <begin position="280"/>
        <end position="290"/>
    </location>
</feature>
<feature type="region of interest" description="Disordered" evidence="1">
    <location>
        <begin position="549"/>
        <end position="579"/>
    </location>
</feature>
<feature type="compositionally biased region" description="Polar residues" evidence="1">
    <location>
        <begin position="494"/>
        <end position="504"/>
    </location>
</feature>
<feature type="region of interest" description="Disordered" evidence="1">
    <location>
        <begin position="417"/>
        <end position="508"/>
    </location>
</feature>
<dbReference type="PANTHER" id="PTHR34282">
    <property type="entry name" value="OS01G0228800 PROTEIN-RELATED"/>
    <property type="match status" value="1"/>
</dbReference>
<dbReference type="EnsemblPlants" id="EMT17115">
    <property type="protein sequence ID" value="EMT17115"/>
    <property type="gene ID" value="F775_05725"/>
</dbReference>
<feature type="domain" description="DUF3741" evidence="2">
    <location>
        <begin position="288"/>
        <end position="305"/>
    </location>
</feature>
<dbReference type="PANTHER" id="PTHR34282:SF2">
    <property type="entry name" value="DUF3741 DOMAIN-CONTAINING PROTEIN"/>
    <property type="match status" value="1"/>
</dbReference>
<dbReference type="AlphaFoldDB" id="N1QZM7"/>
<sequence>MAMASSSSARQFPGQKCVEWRPKNSRVPGPSFSFPPASVLCANSSLKNRMPQDSFRSVVCRSLSKSHPSSSRSKDGSYPEGIQCDAPYVVTLQPTVCRSCQSQDWRPSQSNREGRSILSQRDYVMGSTLSRHFAEDLLRGAMDLQDSLVMLEKFQTVSQSMRQSTKQRRPGNGEESLDVSGIREALFEASIAKKLVPGSVSSRFDGQLRNSTDELKRVIKDSLYRAKLLSVSSNGEQLASLSQSSRSTPNSTAVSKSTKEKKVVPRSSSCPPVQPDKSKSPSLVPTNKTPSLVARLMGLEGLPPHNGNTAKKDETLKTVSSPRAQFDIDMPRSKPTPAEKLPRQSLGKDSQRKGKAGQEMMKTIQVKRLLNTMNSDEHKVQQRNLQMNFPYFHEDTLPSQDTSAATEVASVKSIQREQRMGQAQTKAPKDVKVVSHRTRKQHIEKTEINSRSSNKQKYHFADRKGERRKDVKAKTASASHTNAKLVKKTDKKSVASSSNPSTCRTMKPVLRRTPGSSIEKIVSSRNVNNSTLDDIVAYEVHREFIQTDCPSTEHSATPSDESCQSADWDTEPSIDDAQEDFSGCSEASLISSQSSPPINRTPKKEVEIKDEMNLLLLSSKSFVNQAAQLIGIDAYDYDHLIEQYKDTGKAEMGDRELYMDIAMEQLEQKHRQGISLYYTGFRTQKCGATPYFSLEALLGDISDGTRELKSYTDDKDDHGSGTKDSMSMKLERDLGCADVSINSVWDMGWQDWICMEETECWVRDVEESVLSLLIEEVALEMLAN</sequence>
<name>N1QZM7_AEGTA</name>
<feature type="compositionally biased region" description="Acidic residues" evidence="1">
    <location>
        <begin position="568"/>
        <end position="579"/>
    </location>
</feature>